<dbReference type="EMBL" id="CP136891">
    <property type="protein sequence ID" value="WOK99080.1"/>
    <property type="molecule type" value="Genomic_DNA"/>
</dbReference>
<feature type="domain" description="Hydroxymethylglutaryl-coenzyme A synthase C-terminal" evidence="3">
    <location>
        <begin position="78"/>
        <end position="132"/>
    </location>
</feature>
<dbReference type="InterPro" id="IPR013746">
    <property type="entry name" value="HMG_CoA_synt_C_dom"/>
</dbReference>
<dbReference type="GO" id="GO:0004421">
    <property type="term" value="F:hydroxymethylglutaryl-CoA synthase activity"/>
    <property type="evidence" value="ECO:0007669"/>
    <property type="project" value="InterPro"/>
</dbReference>
<dbReference type="SUPFAM" id="SSF53901">
    <property type="entry name" value="Thiolase-like"/>
    <property type="match status" value="1"/>
</dbReference>
<dbReference type="PANTHER" id="PTHR43323:SF2">
    <property type="entry name" value="HYDROXYMETHYLGLUTARYL-COA SYNTHASE"/>
    <property type="match status" value="1"/>
</dbReference>
<feature type="region of interest" description="Disordered" evidence="2">
    <location>
        <begin position="1"/>
        <end position="33"/>
    </location>
</feature>
<proteinExistence type="predicted"/>
<gene>
    <name evidence="4" type="ORF">Cni_G07792</name>
</gene>
<name>A0AAQ3K4M8_9LILI</name>
<protein>
    <recommendedName>
        <fullName evidence="3">Hydroxymethylglutaryl-coenzyme A synthase C-terminal domain-containing protein</fullName>
    </recommendedName>
</protein>
<sequence>MEIRGKVGSGREMSNNKKSRAAHQNVTGRSSPTLLSLENDMIKEVQQRKHGKRIKRTDGRDFVVIRYAYGETRNASDSFKFSPEKFVETMKLMEHRYGAKDFETSQDTSLLSPGTFYLVKVDSMYRRFYAQKDAKEAKSGDNGSLANGH</sequence>
<organism evidence="4 5">
    <name type="scientific">Canna indica</name>
    <name type="common">Indian-shot</name>
    <dbReference type="NCBI Taxonomy" id="4628"/>
    <lineage>
        <taxon>Eukaryota</taxon>
        <taxon>Viridiplantae</taxon>
        <taxon>Streptophyta</taxon>
        <taxon>Embryophyta</taxon>
        <taxon>Tracheophyta</taxon>
        <taxon>Spermatophyta</taxon>
        <taxon>Magnoliopsida</taxon>
        <taxon>Liliopsida</taxon>
        <taxon>Zingiberales</taxon>
        <taxon>Cannaceae</taxon>
        <taxon>Canna</taxon>
    </lineage>
</organism>
<dbReference type="GO" id="GO:0010142">
    <property type="term" value="P:farnesyl diphosphate biosynthetic process, mevalonate pathway"/>
    <property type="evidence" value="ECO:0007669"/>
    <property type="project" value="InterPro"/>
</dbReference>
<dbReference type="Pfam" id="PF08540">
    <property type="entry name" value="HMG_CoA_synt_C"/>
    <property type="match status" value="1"/>
</dbReference>
<evidence type="ECO:0000313" key="5">
    <source>
        <dbReference type="Proteomes" id="UP001327560"/>
    </source>
</evidence>
<keyword evidence="1" id="KW-0808">Transferase</keyword>
<dbReference type="Gene3D" id="3.40.47.10">
    <property type="match status" value="1"/>
</dbReference>
<accession>A0AAQ3K4M8</accession>
<evidence type="ECO:0000256" key="1">
    <source>
        <dbReference type="ARBA" id="ARBA00022679"/>
    </source>
</evidence>
<evidence type="ECO:0000313" key="4">
    <source>
        <dbReference type="EMBL" id="WOK99080.1"/>
    </source>
</evidence>
<dbReference type="Proteomes" id="UP001327560">
    <property type="component" value="Chromosome 2"/>
</dbReference>
<dbReference type="InterPro" id="IPR016039">
    <property type="entry name" value="Thiolase-like"/>
</dbReference>
<feature type="compositionally biased region" description="Polar residues" evidence="2">
    <location>
        <begin position="22"/>
        <end position="33"/>
    </location>
</feature>
<dbReference type="GO" id="GO:0006084">
    <property type="term" value="P:acetyl-CoA metabolic process"/>
    <property type="evidence" value="ECO:0007669"/>
    <property type="project" value="InterPro"/>
</dbReference>
<evidence type="ECO:0000256" key="2">
    <source>
        <dbReference type="SAM" id="MobiDB-lite"/>
    </source>
</evidence>
<dbReference type="PANTHER" id="PTHR43323">
    <property type="entry name" value="3-HYDROXY-3-METHYLGLUTARYL COENZYME A SYNTHASE"/>
    <property type="match status" value="1"/>
</dbReference>
<evidence type="ECO:0000259" key="3">
    <source>
        <dbReference type="Pfam" id="PF08540"/>
    </source>
</evidence>
<dbReference type="AlphaFoldDB" id="A0AAQ3K4M8"/>
<reference evidence="4 5" key="1">
    <citation type="submission" date="2023-10" db="EMBL/GenBank/DDBJ databases">
        <title>Chromosome-scale genome assembly provides insights into flower coloration mechanisms of Canna indica.</title>
        <authorList>
            <person name="Li C."/>
        </authorList>
    </citation>
    <scope>NUCLEOTIDE SEQUENCE [LARGE SCALE GENOMIC DNA]</scope>
    <source>
        <tissue evidence="4">Flower</tissue>
    </source>
</reference>
<keyword evidence="5" id="KW-1185">Reference proteome</keyword>